<dbReference type="AlphaFoldDB" id="A0A9X2JHT6"/>
<organism evidence="1 2">
    <name type="scientific">Aeoliella straminimaris</name>
    <dbReference type="NCBI Taxonomy" id="2954799"/>
    <lineage>
        <taxon>Bacteria</taxon>
        <taxon>Pseudomonadati</taxon>
        <taxon>Planctomycetota</taxon>
        <taxon>Planctomycetia</taxon>
        <taxon>Pirellulales</taxon>
        <taxon>Lacipirellulaceae</taxon>
        <taxon>Aeoliella</taxon>
    </lineage>
</organism>
<dbReference type="Gene3D" id="1.20.1260.10">
    <property type="match status" value="1"/>
</dbReference>
<dbReference type="RefSeq" id="WP_252854487.1">
    <property type="nucleotide sequence ID" value="NZ_JAMXLR010000072.1"/>
</dbReference>
<dbReference type="EMBL" id="JAMXLR010000072">
    <property type="protein sequence ID" value="MCO6046375.1"/>
    <property type="molecule type" value="Genomic_DNA"/>
</dbReference>
<name>A0A9X2JHT6_9BACT</name>
<protein>
    <submittedName>
        <fullName evidence="1">Uncharacterized protein</fullName>
    </submittedName>
</protein>
<comment type="caution">
    <text evidence="1">The sequence shown here is derived from an EMBL/GenBank/DDBJ whole genome shotgun (WGS) entry which is preliminary data.</text>
</comment>
<sequence length="181" mass="20164">MRAIDATVEVAELAILSTSGTVINELIVELLKRLHASEQIAVLAYDSAAANASTSAESDRLRTVRERHWQSHVELEARINLLGGIPASCVHDELAVVEVMDSDRFTQRSLSESLIEIEEHLLYAYLAALTAESMDPTCQEFLQSQIDITRRHLNALRWTLFCEAHAREPMPATNLPAVTTR</sequence>
<dbReference type="Proteomes" id="UP001155241">
    <property type="component" value="Unassembled WGS sequence"/>
</dbReference>
<dbReference type="InterPro" id="IPR009078">
    <property type="entry name" value="Ferritin-like_SF"/>
</dbReference>
<dbReference type="SUPFAM" id="SSF47240">
    <property type="entry name" value="Ferritin-like"/>
    <property type="match status" value="1"/>
</dbReference>
<dbReference type="InterPro" id="IPR012347">
    <property type="entry name" value="Ferritin-like"/>
</dbReference>
<accession>A0A9X2JHT6</accession>
<evidence type="ECO:0000313" key="1">
    <source>
        <dbReference type="EMBL" id="MCO6046375.1"/>
    </source>
</evidence>
<proteinExistence type="predicted"/>
<evidence type="ECO:0000313" key="2">
    <source>
        <dbReference type="Proteomes" id="UP001155241"/>
    </source>
</evidence>
<keyword evidence="2" id="KW-1185">Reference proteome</keyword>
<gene>
    <name evidence="1" type="ORF">NG895_20950</name>
</gene>
<reference evidence="1" key="1">
    <citation type="submission" date="2022-06" db="EMBL/GenBank/DDBJ databases">
        <title>Aeoliella straminimaris, a novel planctomycete from sediments.</title>
        <authorList>
            <person name="Vitorino I.R."/>
            <person name="Lage O.M."/>
        </authorList>
    </citation>
    <scope>NUCLEOTIDE SEQUENCE</scope>
    <source>
        <strain evidence="1">ICT_H6.2</strain>
    </source>
</reference>